<comment type="caution">
    <text evidence="12">The sequence shown here is derived from an EMBL/GenBank/DDBJ whole genome shotgun (WGS) entry which is preliminary data.</text>
</comment>
<keyword evidence="9 11" id="KW-1208">Phospholipid metabolism</keyword>
<comment type="caution">
    <text evidence="11">Lacks conserved residue(s) required for the propagation of feature annotation.</text>
</comment>
<evidence type="ECO:0000256" key="8">
    <source>
        <dbReference type="ARBA" id="ARBA00023239"/>
    </source>
</evidence>
<keyword evidence="1 11" id="KW-1003">Cell membrane</keyword>
<evidence type="ECO:0000256" key="9">
    <source>
        <dbReference type="ARBA" id="ARBA00023264"/>
    </source>
</evidence>
<comment type="function">
    <text evidence="11">Catalyzes the formation of phosphatidylethanolamine (PtdEtn) from phosphatidylserine (PtdSer).</text>
</comment>
<keyword evidence="5 11" id="KW-0472">Membrane</keyword>
<comment type="catalytic activity">
    <reaction evidence="11">
        <text>a 1,2-diacyl-sn-glycero-3-phospho-L-serine + H(+) = a 1,2-diacyl-sn-glycero-3-phosphoethanolamine + CO2</text>
        <dbReference type="Rhea" id="RHEA:20828"/>
        <dbReference type="ChEBI" id="CHEBI:15378"/>
        <dbReference type="ChEBI" id="CHEBI:16526"/>
        <dbReference type="ChEBI" id="CHEBI:57262"/>
        <dbReference type="ChEBI" id="CHEBI:64612"/>
        <dbReference type="EC" id="4.1.1.65"/>
    </reaction>
</comment>
<keyword evidence="7 11" id="KW-0594">Phospholipid biosynthesis</keyword>
<evidence type="ECO:0000313" key="12">
    <source>
        <dbReference type="EMBL" id="HGV54520.1"/>
    </source>
</evidence>
<evidence type="ECO:0000256" key="10">
    <source>
        <dbReference type="ARBA" id="ARBA00023317"/>
    </source>
</evidence>
<protein>
    <recommendedName>
        <fullName evidence="11">Phosphatidylserine decarboxylase proenzyme</fullName>
        <ecNumber evidence="11">4.1.1.65</ecNumber>
    </recommendedName>
    <component>
        <recommendedName>
            <fullName evidence="11">Phosphatidylserine decarboxylase alpha chain</fullName>
        </recommendedName>
    </component>
    <component>
        <recommendedName>
            <fullName evidence="11">Phosphatidylserine decarboxylase beta chain</fullName>
        </recommendedName>
    </component>
</protein>
<dbReference type="GO" id="GO:0006646">
    <property type="term" value="P:phosphatidylethanolamine biosynthetic process"/>
    <property type="evidence" value="ECO:0007669"/>
    <property type="project" value="UniProtKB-UniRule"/>
</dbReference>
<comment type="similarity">
    <text evidence="11">Belongs to the phosphatidylserine decarboxylase family. PSD-A subfamily.</text>
</comment>
<gene>
    <name evidence="11" type="primary">psd</name>
    <name evidence="12" type="ORF">ENT73_00335</name>
</gene>
<sequence length="215" mass="24285">MIHPEGKPYILTPLLLSGVAFVFKKKKLSLGLLGLSLANAFFFRNPRREPLLEPDLIISPADGKIVCCKMENRPDWYDGPLFRIGIFMRLWDVHVNRSPVTGKLIKRVYFSGEKRPVFHEKALDKNEKMIYLIEREDGIPFWVIQIAGLVARRIKSFVLPGDDLVSGDPIGIIKFSSRVELFFPAEGAELLVKVGQKVFAGETVLAKLPLKQITP</sequence>
<dbReference type="AlphaFoldDB" id="A0A832LWN4"/>
<keyword evidence="10 11" id="KW-0670">Pyruvate</keyword>
<dbReference type="GO" id="GO:0004609">
    <property type="term" value="F:phosphatidylserine decarboxylase activity"/>
    <property type="evidence" value="ECO:0007669"/>
    <property type="project" value="UniProtKB-UniRule"/>
</dbReference>
<comment type="cofactor">
    <cofactor evidence="11">
        <name>pyruvate</name>
        <dbReference type="ChEBI" id="CHEBI:15361"/>
    </cofactor>
    <text evidence="11">Binds 1 pyruvoyl group covalently per subunit.</text>
</comment>
<keyword evidence="3 11" id="KW-0210">Decarboxylase</keyword>
<evidence type="ECO:0000256" key="6">
    <source>
        <dbReference type="ARBA" id="ARBA00023145"/>
    </source>
</evidence>
<evidence type="ECO:0000256" key="11">
    <source>
        <dbReference type="HAMAP-Rule" id="MF_00664"/>
    </source>
</evidence>
<keyword evidence="8 11" id="KW-0456">Lyase</keyword>
<keyword evidence="6 11" id="KW-0865">Zymogen</keyword>
<feature type="chain" id="PRO_5033176445" description="Phosphatidylserine decarboxylase beta chain" evidence="11">
    <location>
        <begin position="1"/>
        <end position="176"/>
    </location>
</feature>
<dbReference type="PANTHER" id="PTHR35809">
    <property type="entry name" value="ARCHAETIDYLSERINE DECARBOXYLASE PROENZYME-RELATED"/>
    <property type="match status" value="1"/>
</dbReference>
<evidence type="ECO:0000256" key="5">
    <source>
        <dbReference type="ARBA" id="ARBA00023136"/>
    </source>
</evidence>
<evidence type="ECO:0000256" key="2">
    <source>
        <dbReference type="ARBA" id="ARBA00022516"/>
    </source>
</evidence>
<keyword evidence="4 11" id="KW-0443">Lipid metabolism</keyword>
<evidence type="ECO:0000256" key="7">
    <source>
        <dbReference type="ARBA" id="ARBA00023209"/>
    </source>
</evidence>
<comment type="subcellular location">
    <subcellularLocation>
        <location evidence="11">Cell membrane</location>
        <topology evidence="11">Peripheral membrane protein</topology>
    </subcellularLocation>
</comment>
<dbReference type="InterPro" id="IPR003817">
    <property type="entry name" value="PS_Dcarbxylase"/>
</dbReference>
<evidence type="ECO:0000256" key="1">
    <source>
        <dbReference type="ARBA" id="ARBA00022475"/>
    </source>
</evidence>
<dbReference type="EMBL" id="DSZU01000008">
    <property type="protein sequence ID" value="HGV54520.1"/>
    <property type="molecule type" value="Genomic_DNA"/>
</dbReference>
<accession>A0A832LWN4</accession>
<dbReference type="HAMAP" id="MF_00664">
    <property type="entry name" value="PS_decarb_PSD_A"/>
    <property type="match status" value="1"/>
</dbReference>
<dbReference type="InterPro" id="IPR033175">
    <property type="entry name" value="PSD-A"/>
</dbReference>
<comment type="subunit">
    <text evidence="11">Heterodimer of a large membrane-associated beta subunit and a small pyruvoyl-containing alpha subunit.</text>
</comment>
<organism evidence="12">
    <name type="scientific">Caldimicrobium thiodismutans</name>
    <dbReference type="NCBI Taxonomy" id="1653476"/>
    <lineage>
        <taxon>Bacteria</taxon>
        <taxon>Pseudomonadati</taxon>
        <taxon>Thermodesulfobacteriota</taxon>
        <taxon>Thermodesulfobacteria</taxon>
        <taxon>Thermodesulfobacteriales</taxon>
        <taxon>Thermodesulfobacteriaceae</taxon>
        <taxon>Caldimicrobium</taxon>
    </lineage>
</organism>
<evidence type="ECO:0000256" key="4">
    <source>
        <dbReference type="ARBA" id="ARBA00023098"/>
    </source>
</evidence>
<dbReference type="Pfam" id="PF02666">
    <property type="entry name" value="PS_Dcarbxylase"/>
    <property type="match status" value="1"/>
</dbReference>
<feature type="chain" id="PRO_5033176446" description="Phosphatidylserine decarboxylase alpha chain" evidence="11">
    <location>
        <begin position="177"/>
        <end position="215"/>
    </location>
</feature>
<reference evidence="12" key="1">
    <citation type="journal article" date="2020" name="mSystems">
        <title>Genome- and Community-Level Interaction Insights into Carbon Utilization and Element Cycling Functions of Hydrothermarchaeota in Hydrothermal Sediment.</title>
        <authorList>
            <person name="Zhou Z."/>
            <person name="Liu Y."/>
            <person name="Xu W."/>
            <person name="Pan J."/>
            <person name="Luo Z.H."/>
            <person name="Li M."/>
        </authorList>
    </citation>
    <scope>NUCLEOTIDE SEQUENCE [LARGE SCALE GENOMIC DNA]</scope>
    <source>
        <strain evidence="12">SpSt-605</strain>
    </source>
</reference>
<comment type="pathway">
    <text evidence="11">Phospholipid metabolism; phosphatidylethanolamine biosynthesis; phosphatidylethanolamine from CDP-diacylglycerol: step 2/2.</text>
</comment>
<name>A0A832LWN4_9BACT</name>
<feature type="active site" description="Schiff-base intermediate with substrate; via pyruvic acid" evidence="11">
    <location>
        <position position="177"/>
    </location>
</feature>
<feature type="modified residue" description="Pyruvic acid (Ser); by autocatalysis" evidence="11">
    <location>
        <position position="177"/>
    </location>
</feature>
<comment type="PTM">
    <text evidence="11">Is synthesized initially as an inactive proenzyme. Formation of the active enzyme involves a self-maturation process in which the active site pyruvoyl group is generated from an internal serine residue via an autocatalytic post-translational modification. Two non-identical subunits are generated from the proenzyme in this reaction, and the pyruvate is formed at the N-terminus of the alpha chain, which is derived from the carboxyl end of the proenzyme. The post-translation cleavage follows an unusual pathway, termed non-hydrolytic serinolysis, in which the side chain hydroxyl group of the serine supplies its oxygen atom to form the C-terminus of the beta chain, while the remainder of the serine residue undergoes an oxidative deamination to produce ammonia and the pyruvoyl prosthetic group on the alpha chain.</text>
</comment>
<dbReference type="EC" id="4.1.1.65" evidence="11"/>
<dbReference type="GO" id="GO:0005886">
    <property type="term" value="C:plasma membrane"/>
    <property type="evidence" value="ECO:0007669"/>
    <property type="project" value="UniProtKB-SubCell"/>
</dbReference>
<keyword evidence="2 11" id="KW-0444">Lipid biosynthesis</keyword>
<proteinExistence type="inferred from homology"/>
<dbReference type="PANTHER" id="PTHR35809:SF1">
    <property type="entry name" value="ARCHAETIDYLSERINE DECARBOXYLASE PROENZYME-RELATED"/>
    <property type="match status" value="1"/>
</dbReference>
<evidence type="ECO:0000256" key="3">
    <source>
        <dbReference type="ARBA" id="ARBA00022793"/>
    </source>
</evidence>
<dbReference type="UniPathway" id="UPA00558">
    <property type="reaction ID" value="UER00616"/>
</dbReference>